<proteinExistence type="predicted"/>
<protein>
    <submittedName>
        <fullName evidence="2">Uncharacterized protein</fullName>
    </submittedName>
</protein>
<sequence length="79" mass="9083">MKSVRDSVAPTELGSVPHVQQQQQEEEEEEEEEEEDPAGAERTHRSHPGLVYSNNETSYPEKKEKKRSQVFCNPITQTK</sequence>
<comment type="caution">
    <text evidence="2">The sequence shown here is derived from an EMBL/GenBank/DDBJ whole genome shotgun (WGS) entry which is preliminary data.</text>
</comment>
<accession>A0A6A4SMG9</accession>
<organism evidence="2 3">
    <name type="scientific">Scophthalmus maximus</name>
    <name type="common">Turbot</name>
    <name type="synonym">Psetta maxima</name>
    <dbReference type="NCBI Taxonomy" id="52904"/>
    <lineage>
        <taxon>Eukaryota</taxon>
        <taxon>Metazoa</taxon>
        <taxon>Chordata</taxon>
        <taxon>Craniata</taxon>
        <taxon>Vertebrata</taxon>
        <taxon>Euteleostomi</taxon>
        <taxon>Actinopterygii</taxon>
        <taxon>Neopterygii</taxon>
        <taxon>Teleostei</taxon>
        <taxon>Neoteleostei</taxon>
        <taxon>Acanthomorphata</taxon>
        <taxon>Carangaria</taxon>
        <taxon>Pleuronectiformes</taxon>
        <taxon>Pleuronectoidei</taxon>
        <taxon>Scophthalmidae</taxon>
        <taxon>Scophthalmus</taxon>
    </lineage>
</organism>
<dbReference type="AlphaFoldDB" id="A0A6A4SMG9"/>
<feature type="compositionally biased region" description="Polar residues" evidence="1">
    <location>
        <begin position="70"/>
        <end position="79"/>
    </location>
</feature>
<dbReference type="EMBL" id="VEVO01000012">
    <property type="protein sequence ID" value="KAF0033809.1"/>
    <property type="molecule type" value="Genomic_DNA"/>
</dbReference>
<evidence type="ECO:0000313" key="2">
    <source>
        <dbReference type="EMBL" id="KAF0033809.1"/>
    </source>
</evidence>
<evidence type="ECO:0000313" key="3">
    <source>
        <dbReference type="Proteomes" id="UP000438429"/>
    </source>
</evidence>
<feature type="compositionally biased region" description="Acidic residues" evidence="1">
    <location>
        <begin position="24"/>
        <end position="38"/>
    </location>
</feature>
<reference evidence="2 3" key="1">
    <citation type="submission" date="2019-06" db="EMBL/GenBank/DDBJ databases">
        <title>Draft genomes of female and male turbot (Scophthalmus maximus).</title>
        <authorList>
            <person name="Xu H."/>
            <person name="Xu X.-W."/>
            <person name="Shao C."/>
            <person name="Chen S."/>
        </authorList>
    </citation>
    <scope>NUCLEOTIDE SEQUENCE [LARGE SCALE GENOMIC DNA]</scope>
    <source>
        <strain evidence="2">Ysfricsl-2016a</strain>
        <tissue evidence="2">Blood</tissue>
    </source>
</reference>
<gene>
    <name evidence="2" type="ORF">F2P81_013875</name>
</gene>
<name>A0A6A4SMG9_SCOMX</name>
<dbReference type="Proteomes" id="UP000438429">
    <property type="component" value="Unassembled WGS sequence"/>
</dbReference>
<feature type="region of interest" description="Disordered" evidence="1">
    <location>
        <begin position="1"/>
        <end position="79"/>
    </location>
</feature>
<evidence type="ECO:0000256" key="1">
    <source>
        <dbReference type="SAM" id="MobiDB-lite"/>
    </source>
</evidence>